<proteinExistence type="predicted"/>
<accession>A0A3S4T5H2</accession>
<reference evidence="1 2" key="1">
    <citation type="submission" date="2018-12" db="EMBL/GenBank/DDBJ databases">
        <authorList>
            <consortium name="Pathogen Informatics"/>
        </authorList>
    </citation>
    <scope>NUCLEOTIDE SEQUENCE [LARGE SCALE GENOMIC DNA]</scope>
    <source>
        <strain evidence="1 2">NCTC10437</strain>
    </source>
</reference>
<sequence length="75" mass="8660">MRRSAGSPRATQSVRCLTLPLGETSLWRYDNAQHRQHHHVDVLQRLAGNFPVAVADLHYRFTLDSDLIRRLVIEP</sequence>
<dbReference type="EMBL" id="LR134356">
    <property type="protein sequence ID" value="VEG51321.1"/>
    <property type="molecule type" value="Genomic_DNA"/>
</dbReference>
<evidence type="ECO:0000313" key="2">
    <source>
        <dbReference type="Proteomes" id="UP000279306"/>
    </source>
</evidence>
<organism evidence="1 2">
    <name type="scientific">Mycolicibacterium aurum</name>
    <name type="common">Mycobacterium aurum</name>
    <dbReference type="NCBI Taxonomy" id="1791"/>
    <lineage>
        <taxon>Bacteria</taxon>
        <taxon>Bacillati</taxon>
        <taxon>Actinomycetota</taxon>
        <taxon>Actinomycetes</taxon>
        <taxon>Mycobacteriales</taxon>
        <taxon>Mycobacteriaceae</taxon>
        <taxon>Mycolicibacterium</taxon>
    </lineage>
</organism>
<dbReference type="AlphaFoldDB" id="A0A3S4T5H2"/>
<dbReference type="Gene3D" id="3.10.450.50">
    <property type="match status" value="1"/>
</dbReference>
<dbReference type="Proteomes" id="UP000279306">
    <property type="component" value="Chromosome"/>
</dbReference>
<name>A0A3S4T5H2_MYCAU</name>
<dbReference type="KEGG" id="mauu:NCTC10437_00428"/>
<dbReference type="STRING" id="1791.GCA_001049355_02528"/>
<evidence type="ECO:0000313" key="1">
    <source>
        <dbReference type="EMBL" id="VEG51321.1"/>
    </source>
</evidence>
<keyword evidence="2" id="KW-1185">Reference proteome</keyword>
<gene>
    <name evidence="1" type="ORF">NCTC10437_00428</name>
</gene>
<protein>
    <submittedName>
        <fullName evidence="1">Uncharacterized protein</fullName>
    </submittedName>
</protein>